<evidence type="ECO:0000313" key="1">
    <source>
        <dbReference type="EMBL" id="MDH2387268.1"/>
    </source>
</evidence>
<evidence type="ECO:0000313" key="2">
    <source>
        <dbReference type="Proteomes" id="UP001223144"/>
    </source>
</evidence>
<comment type="caution">
    <text evidence="1">The sequence shown here is derived from an EMBL/GenBank/DDBJ whole genome shotgun (WGS) entry which is preliminary data.</text>
</comment>
<proteinExistence type="predicted"/>
<gene>
    <name evidence="1" type="ORF">QCN29_00395</name>
</gene>
<keyword evidence="2" id="KW-1185">Reference proteome</keyword>
<accession>A0ABT6HET3</accession>
<name>A0ABT6HET3_9ACTN</name>
<reference evidence="1 2" key="1">
    <citation type="submission" date="2023-04" db="EMBL/GenBank/DDBJ databases">
        <title>Streptomyces chengmaiensis sp. nov. isolated from the stem of mangrove plant in Hainan.</title>
        <authorList>
            <person name="Huang X."/>
            <person name="Zhou S."/>
            <person name="Chu X."/>
            <person name="Xie Y."/>
            <person name="Lin Y."/>
        </authorList>
    </citation>
    <scope>NUCLEOTIDE SEQUENCE [LARGE SCALE GENOMIC DNA]</scope>
    <source>
        <strain evidence="1 2">HNM0663</strain>
    </source>
</reference>
<organism evidence="1 2">
    <name type="scientific">Streptomyces chengmaiensis</name>
    <dbReference type="NCBI Taxonomy" id="3040919"/>
    <lineage>
        <taxon>Bacteria</taxon>
        <taxon>Bacillati</taxon>
        <taxon>Actinomycetota</taxon>
        <taxon>Actinomycetes</taxon>
        <taxon>Kitasatosporales</taxon>
        <taxon>Streptomycetaceae</taxon>
        <taxon>Streptomyces</taxon>
    </lineage>
</organism>
<sequence length="127" mass="13762">MTRTHQQRIRRAELSDAAHGIHPDAPTGVSRIRVVLYGRSAGSLRAYAAARDWTVVSHFDAEFALGAVLADQPLWPSIAALFETHRAEGIVTDLAASEADIDDWIKQRGAFVARLSPAGHHETPATA</sequence>
<dbReference type="RefSeq" id="WP_279925400.1">
    <property type="nucleotide sequence ID" value="NZ_JARWBG010000001.1"/>
</dbReference>
<dbReference type="EMBL" id="JARWBG010000001">
    <property type="protein sequence ID" value="MDH2387268.1"/>
    <property type="molecule type" value="Genomic_DNA"/>
</dbReference>
<dbReference type="Proteomes" id="UP001223144">
    <property type="component" value="Unassembled WGS sequence"/>
</dbReference>
<protein>
    <submittedName>
        <fullName evidence="1">Uncharacterized protein</fullName>
    </submittedName>
</protein>